<proteinExistence type="predicted"/>
<evidence type="ECO:0000313" key="3">
    <source>
        <dbReference type="Proteomes" id="UP000299102"/>
    </source>
</evidence>
<protein>
    <submittedName>
        <fullName evidence="2">Uncharacterized protein</fullName>
    </submittedName>
</protein>
<keyword evidence="3" id="KW-1185">Reference proteome</keyword>
<evidence type="ECO:0000313" key="2">
    <source>
        <dbReference type="EMBL" id="GBP00054.1"/>
    </source>
</evidence>
<sequence>MVVSTAAVRSDKSDTTSEKSSPNTMNLSVMAGPPCNRRHKKPYALSTHDGSSQHARRQQAARSTAALDRQVSTCSCNERHIKPYAVSTLKGSSQHARRQ</sequence>
<dbReference type="Proteomes" id="UP000299102">
    <property type="component" value="Unassembled WGS sequence"/>
</dbReference>
<comment type="caution">
    <text evidence="2">The sequence shown here is derived from an EMBL/GenBank/DDBJ whole genome shotgun (WGS) entry which is preliminary data.</text>
</comment>
<feature type="region of interest" description="Disordered" evidence="1">
    <location>
        <begin position="1"/>
        <end position="73"/>
    </location>
</feature>
<evidence type="ECO:0000256" key="1">
    <source>
        <dbReference type="SAM" id="MobiDB-lite"/>
    </source>
</evidence>
<dbReference type="AlphaFoldDB" id="A0A4C1SDE0"/>
<dbReference type="EMBL" id="BGZK01000004">
    <property type="protein sequence ID" value="GBP00054.1"/>
    <property type="molecule type" value="Genomic_DNA"/>
</dbReference>
<reference evidence="2 3" key="1">
    <citation type="journal article" date="2019" name="Commun. Biol.">
        <title>The bagworm genome reveals a unique fibroin gene that provides high tensile strength.</title>
        <authorList>
            <person name="Kono N."/>
            <person name="Nakamura H."/>
            <person name="Ohtoshi R."/>
            <person name="Tomita M."/>
            <person name="Numata K."/>
            <person name="Arakawa K."/>
        </authorList>
    </citation>
    <scope>NUCLEOTIDE SEQUENCE [LARGE SCALE GENOMIC DNA]</scope>
</reference>
<name>A0A4C1SDE0_EUMVA</name>
<organism evidence="2 3">
    <name type="scientific">Eumeta variegata</name>
    <name type="common">Bagworm moth</name>
    <name type="synonym">Eumeta japonica</name>
    <dbReference type="NCBI Taxonomy" id="151549"/>
    <lineage>
        <taxon>Eukaryota</taxon>
        <taxon>Metazoa</taxon>
        <taxon>Ecdysozoa</taxon>
        <taxon>Arthropoda</taxon>
        <taxon>Hexapoda</taxon>
        <taxon>Insecta</taxon>
        <taxon>Pterygota</taxon>
        <taxon>Neoptera</taxon>
        <taxon>Endopterygota</taxon>
        <taxon>Lepidoptera</taxon>
        <taxon>Glossata</taxon>
        <taxon>Ditrysia</taxon>
        <taxon>Tineoidea</taxon>
        <taxon>Psychidae</taxon>
        <taxon>Oiketicinae</taxon>
        <taxon>Eumeta</taxon>
    </lineage>
</organism>
<gene>
    <name evidence="2" type="ORF">EVAR_74372_1</name>
</gene>
<accession>A0A4C1SDE0</accession>